<feature type="compositionally biased region" description="Basic and acidic residues" evidence="1">
    <location>
        <begin position="765"/>
        <end position="778"/>
    </location>
</feature>
<dbReference type="InterPro" id="IPR012677">
    <property type="entry name" value="Nucleotide-bd_a/b_plait_sf"/>
</dbReference>
<evidence type="ECO:0000313" key="2">
    <source>
        <dbReference type="EMBL" id="KAF0771342.1"/>
    </source>
</evidence>
<gene>
    <name evidence="2" type="ORF">FWK35_00016413</name>
</gene>
<feature type="compositionally biased region" description="Basic and acidic residues" evidence="1">
    <location>
        <begin position="46"/>
        <end position="55"/>
    </location>
</feature>
<evidence type="ECO:0000313" key="3">
    <source>
        <dbReference type="Proteomes" id="UP000478052"/>
    </source>
</evidence>
<dbReference type="GO" id="GO:0061574">
    <property type="term" value="C:ASAP complex"/>
    <property type="evidence" value="ECO:0007669"/>
    <property type="project" value="TreeGrafter"/>
</dbReference>
<dbReference type="GO" id="GO:0003723">
    <property type="term" value="F:RNA binding"/>
    <property type="evidence" value="ECO:0007669"/>
    <property type="project" value="TreeGrafter"/>
</dbReference>
<reference evidence="2 3" key="1">
    <citation type="submission" date="2019-08" db="EMBL/GenBank/DDBJ databases">
        <title>Whole genome of Aphis craccivora.</title>
        <authorList>
            <person name="Voronova N.V."/>
            <person name="Shulinski R.S."/>
            <person name="Bandarenka Y.V."/>
            <person name="Zhorov D.G."/>
            <person name="Warner D."/>
        </authorList>
    </citation>
    <scope>NUCLEOTIDE SEQUENCE [LARGE SCALE GENOMIC DNA]</scope>
    <source>
        <strain evidence="2">180601</strain>
        <tissue evidence="2">Whole Body</tissue>
    </source>
</reference>
<feature type="region of interest" description="Disordered" evidence="1">
    <location>
        <begin position="749"/>
        <end position="778"/>
    </location>
</feature>
<dbReference type="AlphaFoldDB" id="A0A6G0ZK20"/>
<feature type="region of interest" description="Disordered" evidence="1">
    <location>
        <begin position="104"/>
        <end position="137"/>
    </location>
</feature>
<dbReference type="Gene3D" id="3.30.70.330">
    <property type="match status" value="1"/>
</dbReference>
<dbReference type="PANTHER" id="PTHR46589:SF1">
    <property type="entry name" value="APOPTOTIC CHROMATIN CONDENSATION INDUCER IN THE NUCLEUS"/>
    <property type="match status" value="1"/>
</dbReference>
<feature type="region of interest" description="Disordered" evidence="1">
    <location>
        <begin position="1"/>
        <end position="73"/>
    </location>
</feature>
<feature type="compositionally biased region" description="Basic and acidic residues" evidence="1">
    <location>
        <begin position="104"/>
        <end position="124"/>
    </location>
</feature>
<dbReference type="InterPro" id="IPR032552">
    <property type="entry name" value="RSB_motif"/>
</dbReference>
<proteinExistence type="predicted"/>
<keyword evidence="3" id="KW-1185">Reference proteome</keyword>
<dbReference type="Proteomes" id="UP000478052">
    <property type="component" value="Unassembled WGS sequence"/>
</dbReference>
<comment type="caution">
    <text evidence="2">The sequence shown here is derived from an EMBL/GenBank/DDBJ whole genome shotgun (WGS) entry which is preliminary data.</text>
</comment>
<dbReference type="InterPro" id="IPR035979">
    <property type="entry name" value="RBD_domain_sf"/>
</dbReference>
<protein>
    <submittedName>
        <fullName evidence="2">Apoptotic chromatin condensation inducer in the nucleus</fullName>
    </submittedName>
</protein>
<dbReference type="CDD" id="cd12432">
    <property type="entry name" value="RRM_ACINU"/>
    <property type="match status" value="1"/>
</dbReference>
<feature type="compositionally biased region" description="Basic and acidic residues" evidence="1">
    <location>
        <begin position="515"/>
        <end position="528"/>
    </location>
</feature>
<dbReference type="OrthoDB" id="5348404at2759"/>
<feature type="region of interest" description="Disordered" evidence="1">
    <location>
        <begin position="509"/>
        <end position="535"/>
    </location>
</feature>
<organism evidence="2 3">
    <name type="scientific">Aphis craccivora</name>
    <name type="common">Cowpea aphid</name>
    <dbReference type="NCBI Taxonomy" id="307492"/>
    <lineage>
        <taxon>Eukaryota</taxon>
        <taxon>Metazoa</taxon>
        <taxon>Ecdysozoa</taxon>
        <taxon>Arthropoda</taxon>
        <taxon>Hexapoda</taxon>
        <taxon>Insecta</taxon>
        <taxon>Pterygota</taxon>
        <taxon>Neoptera</taxon>
        <taxon>Paraneoptera</taxon>
        <taxon>Hemiptera</taxon>
        <taxon>Sternorrhyncha</taxon>
        <taxon>Aphidomorpha</taxon>
        <taxon>Aphidoidea</taxon>
        <taxon>Aphididae</taxon>
        <taxon>Aphidini</taxon>
        <taxon>Aphis</taxon>
        <taxon>Aphis</taxon>
    </lineage>
</organism>
<sequence length="832" mass="94906">MSKRTGRKPKRERTSRRRTRRHSSTSETSVEDVPPPPKVGKTRATSRVDEGERKVALTIKLPKPESNDCSEENTTGMWKVECSNGSDGDIQKLKISLRRSPKDLLREQAAEAKYSAERREKEEAASSSTNPSMLDGSVTNYLEQFGSTVAVEESEQNIVDSSEQVQVVIPSNESSCKQKNIDNDQLDSVEVSSEFITPKEEPIVENISINENAVNVTKIEENTIHEEVLEPAVVTVESTNPKNSSEDFSDSTVRPSIDECNISEPILEENCVNVSEPILEENSVNVSEPILEENSVNVSEPILEENSVNVSEVIDIPIALSEKIQDIVPESIENAVDEPSTSEVLETVSNIEINKIPNNAITEEINKSDYINDSEQMEDVVQLTVESPDLVDDEDPKQIDDEPKPVYEEELNSIDVNKTESVNEIKPIPINEDESKVIDNEETKSIKESYNVSSSDVPNLKQADAEKELNEMPKPLSSHPKRKWGSCKTRTPITISPFTLGTIIESNGDFNADNGEYRSEEGEIQRTDTDEEQDVDEPMEINDTMLIDHEAVDYEAPEEEEKPFIDNDDNKSDKSLVEEKYEEEPKKKSSVKRITTTSVIRITNLVRPFTVGQLRDLLQRTGKIVSNGFWMDSIKSQCIVEYENEEQAIETVYALNDSQWPSTNPKFLRVVFTNKEELNKALNGTHPERLDKQKESKVEKLRTQVDNNFILREWDRGKLEDMNGEKDDKSIKRKISDDDLHVTKDKKLRKDEKDLHDKRKKSKSKTPERIPTKSLDELFRKTKTTPTLYWSPLSMEQIAEKEDQRRKHLAEMERSQKTDRRRRDNLHYPKRR</sequence>
<feature type="region of interest" description="Disordered" evidence="1">
    <location>
        <begin position="556"/>
        <end position="586"/>
    </location>
</feature>
<dbReference type="InterPro" id="IPR052793">
    <property type="entry name" value="EJC-associated_protein"/>
</dbReference>
<feature type="compositionally biased region" description="Basic and acidic residues" evidence="1">
    <location>
        <begin position="562"/>
        <end position="586"/>
    </location>
</feature>
<name>A0A6G0ZK20_APHCR</name>
<feature type="compositionally biased region" description="Basic residues" evidence="1">
    <location>
        <begin position="1"/>
        <end position="23"/>
    </location>
</feature>
<feature type="region of interest" description="Disordered" evidence="1">
    <location>
        <begin position="799"/>
        <end position="832"/>
    </location>
</feature>
<dbReference type="InterPro" id="IPR034257">
    <property type="entry name" value="Acinus_RRM"/>
</dbReference>
<evidence type="ECO:0000256" key="1">
    <source>
        <dbReference type="SAM" id="MobiDB-lite"/>
    </source>
</evidence>
<dbReference type="GO" id="GO:0071011">
    <property type="term" value="C:precatalytic spliceosome"/>
    <property type="evidence" value="ECO:0007669"/>
    <property type="project" value="TreeGrafter"/>
</dbReference>
<dbReference type="Pfam" id="PF16294">
    <property type="entry name" value="RSB_motif"/>
    <property type="match status" value="1"/>
</dbReference>
<dbReference type="EMBL" id="VUJU01000309">
    <property type="protein sequence ID" value="KAF0771342.1"/>
    <property type="molecule type" value="Genomic_DNA"/>
</dbReference>
<dbReference type="PANTHER" id="PTHR46589">
    <property type="entry name" value="APOPTOTIC CHROMATIN CONDENSATION INDUCER IN THE NUCLEUS"/>
    <property type="match status" value="1"/>
</dbReference>
<dbReference type="SUPFAM" id="SSF54928">
    <property type="entry name" value="RNA-binding domain, RBD"/>
    <property type="match status" value="1"/>
</dbReference>
<dbReference type="GO" id="GO:0008380">
    <property type="term" value="P:RNA splicing"/>
    <property type="evidence" value="ECO:0007669"/>
    <property type="project" value="TreeGrafter"/>
</dbReference>
<accession>A0A6G0ZK20</accession>
<feature type="region of interest" description="Disordered" evidence="1">
    <location>
        <begin position="465"/>
        <end position="488"/>
    </location>
</feature>